<evidence type="ECO:0000256" key="3">
    <source>
        <dbReference type="SAM" id="MobiDB-lite"/>
    </source>
</evidence>
<feature type="domain" description="K Homology" evidence="4">
    <location>
        <begin position="775"/>
        <end position="849"/>
    </location>
</feature>
<dbReference type="Proteomes" id="UP000243876">
    <property type="component" value="Unassembled WGS sequence"/>
</dbReference>
<dbReference type="Pfam" id="PF00013">
    <property type="entry name" value="KH_1"/>
    <property type="match status" value="8"/>
</dbReference>
<dbReference type="SUPFAM" id="SSF54791">
    <property type="entry name" value="Eukaryotic type KH-domain (KH-domain type I)"/>
    <property type="match status" value="9"/>
</dbReference>
<feature type="region of interest" description="Disordered" evidence="3">
    <location>
        <begin position="153"/>
        <end position="179"/>
    </location>
</feature>
<evidence type="ECO:0000313" key="5">
    <source>
        <dbReference type="EMBL" id="CEQ41961.1"/>
    </source>
</evidence>
<dbReference type="CDD" id="cd22408">
    <property type="entry name" value="KH-I_Vigilin_rpt4"/>
    <property type="match status" value="1"/>
</dbReference>
<dbReference type="Gene3D" id="3.30.1370.10">
    <property type="entry name" value="K Homology domain, type 1"/>
    <property type="match status" value="11"/>
</dbReference>
<sequence length="1426" mass="150580">MSAPLSAAQRLQQAHESAHGTSTNGAAAVDPTVDPFPPFVSSEDPFPVAPLSSSAAPKKPKQPASVDVSDESAFPSLGGGPAKPKPSWGAGGAAAALRVKQGGGAPPAPAAAEGRDASPAPSSTLSRASTPALGVAGGVDFASLTLQLPTSSIHISAPPAPRGAPRPFSNDPRLRSGEPTTLGEVLKEVMRRHEGVSLEAGSSRNSTTFLVKAKGKDAAQRAERAKTELLGWLEKKVTEQVEVPASLRAVIIGAKGRTLKAITDSTGCSIQIPRDDELSTAPTSPSDDDESGPLISISLTGPSSAVSSAQAQILAIVRERTSKTTVSLPGVPSEFWSLLNGVKGERVKKIVERTLGEEEKEQVQVFVPRKWAGKRGVDVSEDIGEEEKEAREKEKAVQVSGDKEAVKKVVDAIESEIAELRATVRPVIFSLPKRQHRFLVGGAIADQILGETGCAVEIPSAENPSEDVVVRGPARETIKAMQMVMDLASATPVEQLDLLTAHRGTHDPRLYARNLARYLLVKSKLRPIASASSTTIYLPRPASITPSSANAFLEIVGSSAEAAAGVAQARQAVIGEVRKLPPSVFETVEIEELVHRHLIGKRGAKIRGIEKERKVEVVFPKEGEGREVLLVYVGEDAAGARAALEDVRTSLLALASDFADLTTSTLTIPSSLHGAIIGQGGTTLNAVIGEDKLVHVQFGSTGAEGEVSVRGPKDEVERVKGEIERIAEAARNEEIVNSHVSRELASFSRGLPSKPTSGRKVLVMGSRLTLGSLPLSQLVEFDIETVHVRHIVGKAGSGVNKLREDLGVRVDFVELPAAAGKKGKQSRVTIKGRKENAEEANKRIKALVEKIVSQVVVKEERGRWKTDELDGIVVQADEVTLTIPLPASLDRGSLIGKQGTYLKRLEEKYKVRINFPRDGRKPSTAAPEDDAPSSSSSNEIVIRGPSKGAQAAKGELVALIEYEKEHGNTVAFSVPVKALPRILGRGGAQVNQIKDDTGVASVDVDQESPEATTATVTLRGTKSAIKKAREAVEAIAKEVQDEARIELEVPKEFHTTLIGSGGSNIRDLIARCGGPSAARASGNMVRFPRQGEASDKVIITAPSPVASKIRAALEAEVASLASRVVWGVVVPQGNHAAVIGKGAQALQELQRKHGVKVFMPGWNDYAQAGEVENKDELADANEKEIVKVVGPKEAALAAAEDLKAVTGRGGPGGAGAGASAAAHSVKVLVPKKHHASVAQGGRFFRSLPSGTRVSHEGIKPPSSTLKAKKPPVSARSANGSAAARIDDDSNGFEAEAAEQVEFQLVPLHEGSEANGASDEDEIPWVVESASAEDAEKIADEIRKSVLRAKEATHVGWVTVPRGLMPRIVGRGGAGLDRLRSTGVEVEVVGKRDANQLTLTGSPNAIDAAHKIIRDLNAPRRRERDEY</sequence>
<feature type="region of interest" description="Disordered" evidence="3">
    <location>
        <begin position="1239"/>
        <end position="1285"/>
    </location>
</feature>
<dbReference type="SMART" id="SM00322">
    <property type="entry name" value="KH"/>
    <property type="match status" value="11"/>
</dbReference>
<name>A0A0D6EQ50_SPOSA</name>
<dbReference type="CDD" id="cd00105">
    <property type="entry name" value="KH-I"/>
    <property type="match status" value="1"/>
</dbReference>
<evidence type="ECO:0000259" key="4">
    <source>
        <dbReference type="SMART" id="SM00322"/>
    </source>
</evidence>
<feature type="compositionally biased region" description="Polar residues" evidence="3">
    <location>
        <begin position="9"/>
        <end position="25"/>
    </location>
</feature>
<feature type="domain" description="K Homology" evidence="4">
    <location>
        <begin position="660"/>
        <end position="728"/>
    </location>
</feature>
<evidence type="ECO:0000256" key="2">
    <source>
        <dbReference type="PROSITE-ProRule" id="PRU00117"/>
    </source>
</evidence>
<feature type="domain" description="K Homology" evidence="4">
    <location>
        <begin position="877"/>
        <end position="961"/>
    </location>
</feature>
<feature type="domain" description="K Homology" evidence="4">
    <location>
        <begin position="966"/>
        <end position="1037"/>
    </location>
</feature>
<dbReference type="EMBL" id="CENE01000019">
    <property type="protein sequence ID" value="CEQ41961.1"/>
    <property type="molecule type" value="Genomic_DNA"/>
</dbReference>
<evidence type="ECO:0000313" key="6">
    <source>
        <dbReference type="Proteomes" id="UP000243876"/>
    </source>
</evidence>
<feature type="region of interest" description="Disordered" evidence="3">
    <location>
        <begin position="270"/>
        <end position="295"/>
    </location>
</feature>
<protein>
    <submittedName>
        <fullName evidence="5">SPOSA6832_03731-mRNA-1:cds</fullName>
    </submittedName>
</protein>
<feature type="domain" description="K Homology" evidence="4">
    <location>
        <begin position="582"/>
        <end position="652"/>
    </location>
</feature>
<evidence type="ECO:0000256" key="1">
    <source>
        <dbReference type="ARBA" id="ARBA00022737"/>
    </source>
</evidence>
<gene>
    <name evidence="5" type="primary">SPOSA6832_03731</name>
</gene>
<feature type="region of interest" description="Disordered" evidence="3">
    <location>
        <begin position="913"/>
        <end position="946"/>
    </location>
</feature>
<organism evidence="5 6">
    <name type="scientific">Sporidiobolus salmonicolor</name>
    <name type="common">Yeast-like fungus</name>
    <name type="synonym">Sporobolomyces salmonicolor</name>
    <dbReference type="NCBI Taxonomy" id="5005"/>
    <lineage>
        <taxon>Eukaryota</taxon>
        <taxon>Fungi</taxon>
        <taxon>Dikarya</taxon>
        <taxon>Basidiomycota</taxon>
        <taxon>Pucciniomycotina</taxon>
        <taxon>Microbotryomycetes</taxon>
        <taxon>Sporidiobolales</taxon>
        <taxon>Sporidiobolaceae</taxon>
        <taxon>Sporobolomyces</taxon>
    </lineage>
</organism>
<proteinExistence type="predicted"/>
<accession>A0A0D6EQ50</accession>
<feature type="domain" description="K Homology" evidence="4">
    <location>
        <begin position="1041"/>
        <end position="1121"/>
    </location>
</feature>
<reference evidence="6" key="1">
    <citation type="submission" date="2015-02" db="EMBL/GenBank/DDBJ databases">
        <authorList>
            <person name="Gon?alves P."/>
        </authorList>
    </citation>
    <scope>NUCLEOTIDE SEQUENCE [LARGE SCALE GENOMIC DNA]</scope>
</reference>
<dbReference type="PANTHER" id="PTHR10288">
    <property type="entry name" value="KH DOMAIN CONTAINING RNA BINDING PROTEIN"/>
    <property type="match status" value="1"/>
</dbReference>
<keyword evidence="1" id="KW-0677">Repeat</keyword>
<feature type="compositionally biased region" description="Low complexity" evidence="3">
    <location>
        <begin position="922"/>
        <end position="937"/>
    </location>
</feature>
<dbReference type="PROSITE" id="PS50084">
    <property type="entry name" value="KH_TYPE_1"/>
    <property type="match status" value="9"/>
</dbReference>
<keyword evidence="2" id="KW-0694">RNA-binding</keyword>
<feature type="domain" description="K Homology" evidence="4">
    <location>
        <begin position="322"/>
        <end position="418"/>
    </location>
</feature>
<feature type="region of interest" description="Disordered" evidence="3">
    <location>
        <begin position="1"/>
        <end position="129"/>
    </location>
</feature>
<dbReference type="InterPro" id="IPR036612">
    <property type="entry name" value="KH_dom_type_1_sf"/>
</dbReference>
<feature type="domain" description="K Homology" evidence="4">
    <location>
        <begin position="235"/>
        <end position="318"/>
    </location>
</feature>
<dbReference type="OrthoDB" id="10027144at2759"/>
<dbReference type="InterPro" id="IPR004087">
    <property type="entry name" value="KH_dom"/>
</dbReference>
<dbReference type="GO" id="GO:0003723">
    <property type="term" value="F:RNA binding"/>
    <property type="evidence" value="ECO:0007669"/>
    <property type="project" value="UniProtKB-UniRule"/>
</dbReference>
<feature type="domain" description="K Homology" evidence="4">
    <location>
        <begin position="423"/>
        <end position="489"/>
    </location>
</feature>
<feature type="domain" description="K Homology" evidence="4">
    <location>
        <begin position="1351"/>
        <end position="1417"/>
    </location>
</feature>
<feature type="domain" description="K Homology" evidence="4">
    <location>
        <begin position="1122"/>
        <end position="1207"/>
    </location>
</feature>
<dbReference type="InterPro" id="IPR004088">
    <property type="entry name" value="KH_dom_type_1"/>
</dbReference>
<keyword evidence="6" id="KW-1185">Reference proteome</keyword>
<feature type="compositionally biased region" description="Low complexity" evidence="3">
    <location>
        <begin position="1273"/>
        <end position="1283"/>
    </location>
</feature>